<dbReference type="EC" id="1.14.15.45" evidence="11"/>
<evidence type="ECO:0000256" key="9">
    <source>
        <dbReference type="ARBA" id="ARBA00023128"/>
    </source>
</evidence>
<dbReference type="NCBIfam" id="TIGR01988">
    <property type="entry name" value="Ubi-OHases"/>
    <property type="match status" value="1"/>
</dbReference>
<reference evidence="13 14" key="1">
    <citation type="journal article" date="2015" name="Genome Biol. Evol.">
        <title>Comparative Genomics of a Bacterivorous Green Alga Reveals Evolutionary Causalities and Consequences of Phago-Mixotrophic Mode of Nutrition.</title>
        <authorList>
            <person name="Burns J.A."/>
            <person name="Paasch A."/>
            <person name="Narechania A."/>
            <person name="Kim E."/>
        </authorList>
    </citation>
    <scope>NUCLEOTIDE SEQUENCE [LARGE SCALE GENOMIC DNA]</scope>
    <source>
        <strain evidence="13 14">PLY_AMNH</strain>
    </source>
</reference>
<evidence type="ECO:0000256" key="3">
    <source>
        <dbReference type="ARBA" id="ARBA00022630"/>
    </source>
</evidence>
<dbReference type="FunFam" id="3.50.50.60:FF:000021">
    <property type="entry name" value="Ubiquinone biosynthesis monooxygenase COQ6"/>
    <property type="match status" value="1"/>
</dbReference>
<comment type="catalytic activity">
    <reaction evidence="11">
        <text>a 4-hydroxy-3-(all-trans-polyprenyl)benzoate + 2 reduced [2Fe-2S]-[ferredoxin] + O2 + 2 H(+) = a 3,4-dihydroxy-5-(all-trans-polyprenyl)benzoate + 2 oxidized [2Fe-2S]-[ferredoxin] + H2O</text>
        <dbReference type="Rhea" id="RHEA:81195"/>
        <dbReference type="Rhea" id="RHEA-COMP:9514"/>
        <dbReference type="Rhea" id="RHEA-COMP:10000"/>
        <dbReference type="Rhea" id="RHEA-COMP:10001"/>
        <dbReference type="Rhea" id="RHEA-COMP:10930"/>
        <dbReference type="ChEBI" id="CHEBI:15377"/>
        <dbReference type="ChEBI" id="CHEBI:15378"/>
        <dbReference type="ChEBI" id="CHEBI:15379"/>
        <dbReference type="ChEBI" id="CHEBI:33737"/>
        <dbReference type="ChEBI" id="CHEBI:33738"/>
        <dbReference type="ChEBI" id="CHEBI:64694"/>
        <dbReference type="ChEBI" id="CHEBI:78396"/>
        <dbReference type="EC" id="1.14.15.45"/>
    </reaction>
</comment>
<gene>
    <name evidence="11" type="primary">COQ6</name>
    <name evidence="13" type="ORF">CYMTET_50722</name>
</gene>
<dbReference type="PANTHER" id="PTHR43876">
    <property type="entry name" value="UBIQUINONE BIOSYNTHESIS MONOOXYGENASE COQ6, MITOCHONDRIAL"/>
    <property type="match status" value="1"/>
</dbReference>
<evidence type="ECO:0000256" key="11">
    <source>
        <dbReference type="HAMAP-Rule" id="MF_03193"/>
    </source>
</evidence>
<dbReference type="GO" id="GO:0031314">
    <property type="term" value="C:extrinsic component of mitochondrial inner membrane"/>
    <property type="evidence" value="ECO:0007669"/>
    <property type="project" value="UniProtKB-UniRule"/>
</dbReference>
<comment type="similarity">
    <text evidence="2 11">Belongs to the UbiH/COQ6 family.</text>
</comment>
<dbReference type="InterPro" id="IPR002938">
    <property type="entry name" value="FAD-bd"/>
</dbReference>
<dbReference type="GO" id="GO:0016123">
    <property type="term" value="P:xanthophyll biosynthetic process"/>
    <property type="evidence" value="ECO:0007669"/>
    <property type="project" value="TreeGrafter"/>
</dbReference>
<dbReference type="Gene3D" id="3.50.50.60">
    <property type="entry name" value="FAD/NAD(P)-binding domain"/>
    <property type="match status" value="2"/>
</dbReference>
<dbReference type="HAMAP" id="MF_03193">
    <property type="entry name" value="COQ6_monooxygenase"/>
    <property type="match status" value="1"/>
</dbReference>
<keyword evidence="13" id="KW-0830">Ubiquinone</keyword>
<comment type="subunit">
    <text evidence="11">Component of a multi-subunit COQ enzyme complex.</text>
</comment>
<keyword evidence="3 11" id="KW-0285">Flavoprotein</keyword>
<dbReference type="EC" id="1.14.15.46" evidence="11"/>
<accession>A0AAE0BNU0</accession>
<evidence type="ECO:0000256" key="6">
    <source>
        <dbReference type="ARBA" id="ARBA00022827"/>
    </source>
</evidence>
<keyword evidence="4 11" id="KW-0831">Ubiquinone biosynthesis</keyword>
<keyword evidence="14" id="KW-1185">Reference proteome</keyword>
<dbReference type="InterPro" id="IPR018168">
    <property type="entry name" value="Ubi_Hdrlase_CS"/>
</dbReference>
<feature type="domain" description="FAD-binding" evidence="12">
    <location>
        <begin position="355"/>
        <end position="401"/>
    </location>
</feature>
<dbReference type="InterPro" id="IPR036188">
    <property type="entry name" value="FAD/NAD-bd_sf"/>
</dbReference>
<dbReference type="GO" id="GO:0016120">
    <property type="term" value="P:carotene biosynthetic process"/>
    <property type="evidence" value="ECO:0007669"/>
    <property type="project" value="TreeGrafter"/>
</dbReference>
<sequence length="503" mass="54461">MHCRMCLEVWRPRAPLRRFFPFASASLFSTRASSESAEYDVVVVGAGLVGSAFASAIKSTTLTSSLKVALVDISPLKPSDAVSTLTDAEWLHHVPSPRVSTITPRSADFLRQAGSWNSTLEDRTARFQSMQVWDSLGHVRYEAQDAGCTDLGYVVENARLQGALHRHIQDVTDVEVLAPASISGLKLPDVDEVGLAEVELSDGRQLRARLVVGADGGRSRVRQLAGLRRIERRYPHHAVVSTVRTSEPSDTAWQRFLPSGPLALLPVTPTYSNIVWSTSPAHAAELAAMSSAEFAEAADRALHEADQESPEPAGTRAALAHRLGRAVFPLMERMPGPSPERPPRVLEAPGPRGSFPLTMAVAGTYVRRRMALIGDAAHTVHPLAGQGVNLGFYDAQTLAQVVHESASCGSDLGDLIHLRDYDRRRHVGNLPMLAALDSIYRIFDNEGGGMVYARASGMRVVNSSSAVKRTVMQYAMGHSSEDAHAMLQSPLSTLLSKATSILR</sequence>
<comment type="subcellular location">
    <subcellularLocation>
        <location evidence="11">Mitochondrion inner membrane</location>
        <topology evidence="11">Peripheral membrane protein</topology>
        <orientation evidence="11">Matrix side</orientation>
    </subcellularLocation>
</comment>
<evidence type="ECO:0000256" key="2">
    <source>
        <dbReference type="ARBA" id="ARBA00005349"/>
    </source>
</evidence>
<dbReference type="PANTHER" id="PTHR43876:SF7">
    <property type="entry name" value="UBIQUINONE BIOSYNTHESIS MONOOXYGENASE COQ6, MITOCHONDRIAL"/>
    <property type="match status" value="1"/>
</dbReference>
<organism evidence="13 14">
    <name type="scientific">Cymbomonas tetramitiformis</name>
    <dbReference type="NCBI Taxonomy" id="36881"/>
    <lineage>
        <taxon>Eukaryota</taxon>
        <taxon>Viridiplantae</taxon>
        <taxon>Chlorophyta</taxon>
        <taxon>Pyramimonadophyceae</taxon>
        <taxon>Pyramimonadales</taxon>
        <taxon>Pyramimonadaceae</taxon>
        <taxon>Cymbomonas</taxon>
    </lineage>
</organism>
<comment type="caution">
    <text evidence="13">The sequence shown here is derived from an EMBL/GenBank/DDBJ whole genome shotgun (WGS) entry which is preliminary data.</text>
</comment>
<keyword evidence="8 11" id="KW-0503">Monooxygenase</keyword>
<comment type="cofactor">
    <cofactor evidence="1 11">
        <name>FAD</name>
        <dbReference type="ChEBI" id="CHEBI:57692"/>
    </cofactor>
</comment>
<dbReference type="Pfam" id="PF01494">
    <property type="entry name" value="FAD_binding_3"/>
    <property type="match status" value="2"/>
</dbReference>
<dbReference type="InterPro" id="IPR000689">
    <property type="entry name" value="UbQ_mOase_COQ6"/>
</dbReference>
<dbReference type="PROSITE" id="PS01304">
    <property type="entry name" value="UBIH"/>
    <property type="match status" value="1"/>
</dbReference>
<keyword evidence="7 11" id="KW-0560">Oxidoreductase</keyword>
<comment type="pathway">
    <text evidence="11">Cofactor biosynthesis; ubiquinone biosynthesis.</text>
</comment>
<comment type="catalytic activity">
    <reaction evidence="11">
        <text>a 2-methoxy-6-(all-trans-polyprenyl)phenol + 2 reduced [2Fe-2S]-[ferredoxin] + O2 + 2 H(+) = a 2-methoxy-6-(all-trans-polyprenyl)benzene-1,4-diol + 2 oxidized [2Fe-2S]-[ferredoxin] + H2O</text>
        <dbReference type="Rhea" id="RHEA:81183"/>
        <dbReference type="Rhea" id="RHEA-COMP:9551"/>
        <dbReference type="Rhea" id="RHEA-COMP:10000"/>
        <dbReference type="Rhea" id="RHEA-COMP:10001"/>
        <dbReference type="Rhea" id="RHEA-COMP:10858"/>
        <dbReference type="ChEBI" id="CHEBI:15377"/>
        <dbReference type="ChEBI" id="CHEBI:15378"/>
        <dbReference type="ChEBI" id="CHEBI:15379"/>
        <dbReference type="ChEBI" id="CHEBI:33737"/>
        <dbReference type="ChEBI" id="CHEBI:33738"/>
        <dbReference type="ChEBI" id="CHEBI:62731"/>
        <dbReference type="ChEBI" id="CHEBI:84166"/>
        <dbReference type="EC" id="1.14.15.46"/>
    </reaction>
</comment>
<dbReference type="GO" id="GO:0120538">
    <property type="term" value="F:2-methoxy-6-polyprenolphenol 4-hydroxylase activity"/>
    <property type="evidence" value="ECO:0007669"/>
    <property type="project" value="UniProtKB-EC"/>
</dbReference>
<dbReference type="SUPFAM" id="SSF51905">
    <property type="entry name" value="FAD/NAD(P)-binding domain"/>
    <property type="match status" value="1"/>
</dbReference>
<dbReference type="GO" id="GO:0016712">
    <property type="term" value="F:oxidoreductase activity, acting on paired donors, with incorporation or reduction of molecular oxygen, reduced flavin or flavoprotein as one donor, and incorporation of one atom of oxygen"/>
    <property type="evidence" value="ECO:0007669"/>
    <property type="project" value="UniProtKB-UniRule"/>
</dbReference>
<dbReference type="EMBL" id="LGRX02033944">
    <property type="protein sequence ID" value="KAK3239340.1"/>
    <property type="molecule type" value="Genomic_DNA"/>
</dbReference>
<evidence type="ECO:0000256" key="5">
    <source>
        <dbReference type="ARBA" id="ARBA00022792"/>
    </source>
</evidence>
<dbReference type="GO" id="GO:0071949">
    <property type="term" value="F:FAD binding"/>
    <property type="evidence" value="ECO:0007669"/>
    <property type="project" value="InterPro"/>
</dbReference>
<evidence type="ECO:0000256" key="4">
    <source>
        <dbReference type="ARBA" id="ARBA00022688"/>
    </source>
</evidence>
<evidence type="ECO:0000256" key="7">
    <source>
        <dbReference type="ARBA" id="ARBA00023002"/>
    </source>
</evidence>
<dbReference type="PRINTS" id="PR00420">
    <property type="entry name" value="RNGMNOXGNASE"/>
</dbReference>
<proteinExistence type="inferred from homology"/>
<keyword evidence="9 11" id="KW-0496">Mitochondrion</keyword>
<keyword evidence="5 11" id="KW-0999">Mitochondrion inner membrane</keyword>
<comment type="function">
    <text evidence="11">FAD-dependent monooxygenase required for two non-consecutive steps during ubiquinone biosynthesis. Required for the C5-ring hydroxylation during ubiquinone biosynthesis by catalyzing the hydroxylation of 4-hydroxy-3-(all-trans-polyprenyl)benzoic acid to 3,4-dihydroxy-5-(all-trans-polyprenyl)benzoic acid. Also acts downstream of coq4, for the C1-hydroxylation during ubiquinone biosynthesis by catalyzing the hydroxylation of 2-methoxy-6-(all-trans-polyprenyl)phenol to 2-methoxy-6-(all-trans-polyprenyl)benzene-1,4-diol. The electrons required for the hydroxylation reaction are funneled indirectly to coq6 from NADPH via a ferredoxin/ferredoxin reductase system.</text>
</comment>
<evidence type="ECO:0000259" key="12">
    <source>
        <dbReference type="Pfam" id="PF01494"/>
    </source>
</evidence>
<protein>
    <recommendedName>
        <fullName evidence="11">Ubiquinone biosynthesis monooxygenase COQ6, mitochondrial</fullName>
        <ecNumber evidence="11">1.14.15.45</ecNumber>
    </recommendedName>
    <alternativeName>
        <fullName evidence="11">2-methoxy-6-polyprenolphenol 4-hydroxylase</fullName>
        <ecNumber evidence="11">1.14.15.46</ecNumber>
    </alternativeName>
</protein>
<dbReference type="Proteomes" id="UP001190700">
    <property type="component" value="Unassembled WGS sequence"/>
</dbReference>
<evidence type="ECO:0000256" key="1">
    <source>
        <dbReference type="ARBA" id="ARBA00001974"/>
    </source>
</evidence>
<evidence type="ECO:0000256" key="10">
    <source>
        <dbReference type="ARBA" id="ARBA00023136"/>
    </source>
</evidence>
<feature type="domain" description="FAD-binding" evidence="12">
    <location>
        <begin position="39"/>
        <end position="307"/>
    </location>
</feature>
<evidence type="ECO:0000256" key="8">
    <source>
        <dbReference type="ARBA" id="ARBA00023033"/>
    </source>
</evidence>
<dbReference type="InterPro" id="IPR010971">
    <property type="entry name" value="UbiH/COQ6"/>
</dbReference>
<evidence type="ECO:0000313" key="13">
    <source>
        <dbReference type="EMBL" id="KAK3239340.1"/>
    </source>
</evidence>
<keyword evidence="10 11" id="KW-0472">Membrane</keyword>
<evidence type="ECO:0000313" key="14">
    <source>
        <dbReference type="Proteomes" id="UP001190700"/>
    </source>
</evidence>
<dbReference type="AlphaFoldDB" id="A0AAE0BNU0"/>
<dbReference type="InterPro" id="IPR051205">
    <property type="entry name" value="UbiH/COQ6_monooxygenase"/>
</dbReference>
<name>A0AAE0BNU0_9CHLO</name>
<keyword evidence="6 11" id="KW-0274">FAD</keyword>
<dbReference type="GO" id="GO:0106364">
    <property type="term" value="F:4-hydroxy-3-all-trans-polyprenylbenzoate oxygenase activity"/>
    <property type="evidence" value="ECO:0007669"/>
    <property type="project" value="UniProtKB-EC"/>
</dbReference>